<proteinExistence type="predicted"/>
<keyword evidence="2" id="KW-1185">Reference proteome</keyword>
<dbReference type="Proteomes" id="UP001147782">
    <property type="component" value="Unassembled WGS sequence"/>
</dbReference>
<evidence type="ECO:0000313" key="2">
    <source>
        <dbReference type="Proteomes" id="UP001147782"/>
    </source>
</evidence>
<name>A0A9W9SKI0_9EURO</name>
<gene>
    <name evidence="1" type="ORF">N7496_002679</name>
</gene>
<reference evidence="1" key="1">
    <citation type="submission" date="2022-11" db="EMBL/GenBank/DDBJ databases">
        <authorList>
            <person name="Petersen C."/>
        </authorList>
    </citation>
    <scope>NUCLEOTIDE SEQUENCE</scope>
    <source>
        <strain evidence="1">IBT 29864</strain>
    </source>
</reference>
<dbReference type="EMBL" id="JAPZBS010000002">
    <property type="protein sequence ID" value="KAJ5380251.1"/>
    <property type="molecule type" value="Genomic_DNA"/>
</dbReference>
<dbReference type="GeneID" id="81434787"/>
<sequence length="148" mass="16807">MKALGPFFSTEEYFRVVRQPGSGYFFDSPAHTDSKSGAFNSPIVLLSVGDFYIGVNSISEDETFLAECFEAKGHADLGIIVRNGRLIHRFRFCSGYDLADWEGFLGLFAGLLRALGFTGDFHWETWKAEALERYEDDHRLQRVIAMYT</sequence>
<dbReference type="OrthoDB" id="5327538at2759"/>
<comment type="caution">
    <text evidence="1">The sequence shown here is derived from an EMBL/GenBank/DDBJ whole genome shotgun (WGS) entry which is preliminary data.</text>
</comment>
<accession>A0A9W9SKI0</accession>
<dbReference type="AlphaFoldDB" id="A0A9W9SKI0"/>
<dbReference type="RefSeq" id="XP_056557822.1">
    <property type="nucleotide sequence ID" value="XM_056695610.1"/>
</dbReference>
<evidence type="ECO:0000313" key="1">
    <source>
        <dbReference type="EMBL" id="KAJ5380251.1"/>
    </source>
</evidence>
<organism evidence="1 2">
    <name type="scientific">Penicillium cataractarum</name>
    <dbReference type="NCBI Taxonomy" id="2100454"/>
    <lineage>
        <taxon>Eukaryota</taxon>
        <taxon>Fungi</taxon>
        <taxon>Dikarya</taxon>
        <taxon>Ascomycota</taxon>
        <taxon>Pezizomycotina</taxon>
        <taxon>Eurotiomycetes</taxon>
        <taxon>Eurotiomycetidae</taxon>
        <taxon>Eurotiales</taxon>
        <taxon>Aspergillaceae</taxon>
        <taxon>Penicillium</taxon>
    </lineage>
</organism>
<reference evidence="1" key="2">
    <citation type="journal article" date="2023" name="IMA Fungus">
        <title>Comparative genomic study of the Penicillium genus elucidates a diverse pangenome and 15 lateral gene transfer events.</title>
        <authorList>
            <person name="Petersen C."/>
            <person name="Sorensen T."/>
            <person name="Nielsen M.R."/>
            <person name="Sondergaard T.E."/>
            <person name="Sorensen J.L."/>
            <person name="Fitzpatrick D.A."/>
            <person name="Frisvad J.C."/>
            <person name="Nielsen K.L."/>
        </authorList>
    </citation>
    <scope>NUCLEOTIDE SEQUENCE</scope>
    <source>
        <strain evidence="1">IBT 29864</strain>
    </source>
</reference>
<protein>
    <submittedName>
        <fullName evidence="1">Uncharacterized protein</fullName>
    </submittedName>
</protein>